<name>A0A9P0QIF6_ACAOB</name>
<accession>A0A9P0QIF6</accession>
<dbReference type="PROSITE" id="PS50157">
    <property type="entry name" value="ZINC_FINGER_C2H2_2"/>
    <property type="match status" value="1"/>
</dbReference>
<evidence type="ECO:0000313" key="5">
    <source>
        <dbReference type="Proteomes" id="UP001152888"/>
    </source>
</evidence>
<feature type="compositionally biased region" description="Basic and acidic residues" evidence="2">
    <location>
        <begin position="377"/>
        <end position="388"/>
    </location>
</feature>
<comment type="caution">
    <text evidence="4">The sequence shown here is derived from an EMBL/GenBank/DDBJ whole genome shotgun (WGS) entry which is preliminary data.</text>
</comment>
<feature type="domain" description="C2H2-type" evidence="3">
    <location>
        <begin position="90"/>
        <end position="118"/>
    </location>
</feature>
<evidence type="ECO:0000256" key="1">
    <source>
        <dbReference type="PROSITE-ProRule" id="PRU00042"/>
    </source>
</evidence>
<protein>
    <recommendedName>
        <fullName evidence="3">C2H2-type domain-containing protein</fullName>
    </recommendedName>
</protein>
<evidence type="ECO:0000313" key="4">
    <source>
        <dbReference type="EMBL" id="CAH2020953.1"/>
    </source>
</evidence>
<organism evidence="4 5">
    <name type="scientific">Acanthoscelides obtectus</name>
    <name type="common">Bean weevil</name>
    <name type="synonym">Bruchus obtectus</name>
    <dbReference type="NCBI Taxonomy" id="200917"/>
    <lineage>
        <taxon>Eukaryota</taxon>
        <taxon>Metazoa</taxon>
        <taxon>Ecdysozoa</taxon>
        <taxon>Arthropoda</taxon>
        <taxon>Hexapoda</taxon>
        <taxon>Insecta</taxon>
        <taxon>Pterygota</taxon>
        <taxon>Neoptera</taxon>
        <taxon>Endopterygota</taxon>
        <taxon>Coleoptera</taxon>
        <taxon>Polyphaga</taxon>
        <taxon>Cucujiformia</taxon>
        <taxon>Chrysomeloidea</taxon>
        <taxon>Chrysomelidae</taxon>
        <taxon>Bruchinae</taxon>
        <taxon>Bruchini</taxon>
        <taxon>Acanthoscelides</taxon>
    </lineage>
</organism>
<keyword evidence="1" id="KW-0863">Zinc-finger</keyword>
<dbReference type="AlphaFoldDB" id="A0A9P0QIF6"/>
<feature type="compositionally biased region" description="Polar residues" evidence="2">
    <location>
        <begin position="65"/>
        <end position="74"/>
    </location>
</feature>
<feature type="region of interest" description="Disordered" evidence="2">
    <location>
        <begin position="1"/>
        <end position="83"/>
    </location>
</feature>
<evidence type="ECO:0000259" key="3">
    <source>
        <dbReference type="PROSITE" id="PS50157"/>
    </source>
</evidence>
<dbReference type="EMBL" id="CAKOFQ010011669">
    <property type="protein sequence ID" value="CAH2020953.1"/>
    <property type="molecule type" value="Genomic_DNA"/>
</dbReference>
<dbReference type="GO" id="GO:0008270">
    <property type="term" value="F:zinc ion binding"/>
    <property type="evidence" value="ECO:0007669"/>
    <property type="project" value="UniProtKB-KW"/>
</dbReference>
<evidence type="ECO:0000256" key="2">
    <source>
        <dbReference type="SAM" id="MobiDB-lite"/>
    </source>
</evidence>
<keyword evidence="1" id="KW-0862">Zinc</keyword>
<sequence>MADPAKKRSNPATSRGGESHTRGAKAPRLATRDGPTEGRGGKPRSPPAGGNKTASGPLAAGTSKAGPSNLSPKTGASDAANLGPAKQTRYNCEDCGKAFYTKNGLTRHRPACGTVERTKCQYCGSEFSSFTGVRLHEHRAHAAAVNDEKRERLKRPESELMQIMARIEAATIKGQPFIDRMVSDTGLTRDQVRHRRNKPVYKEYLCAAKEIQTNNLPFPRPVPSAGAARASAHVETPNIEVNQSTLRQLRSNLRRILPTKRTAKTTETVRHLEHILLLHQFCRTAVRSDNVMSRCRLSCSRRLEGRDAITTSLPPMHSPRPRLLLTTSCAAISSLSGRLRQLTAWVMLWELCNAGLELANVQLGPYIDDWIKKHFPEQRGGKKGEKKGNKPPQRNYAQITTGRGPRAEGFKKAQDLFNKNRSSLAEKIISGTPLDEKEVTPPIDEVERLYRGILESPAREVTDVHNKPLTEDTKTFLPFRQDEIENAKTSWGNSAPGADGITVSSVKRANNRVLSVLFSIF</sequence>
<feature type="compositionally biased region" description="Basic and acidic residues" evidence="2">
    <location>
        <begin position="30"/>
        <end position="40"/>
    </location>
</feature>
<dbReference type="SUPFAM" id="SSF57667">
    <property type="entry name" value="beta-beta-alpha zinc fingers"/>
    <property type="match status" value="1"/>
</dbReference>
<keyword evidence="5" id="KW-1185">Reference proteome</keyword>
<keyword evidence="1" id="KW-0479">Metal-binding</keyword>
<reference evidence="4" key="1">
    <citation type="submission" date="2022-03" db="EMBL/GenBank/DDBJ databases">
        <authorList>
            <person name="Sayadi A."/>
        </authorList>
    </citation>
    <scope>NUCLEOTIDE SEQUENCE</scope>
</reference>
<proteinExistence type="predicted"/>
<feature type="region of interest" description="Disordered" evidence="2">
    <location>
        <begin position="377"/>
        <end position="408"/>
    </location>
</feature>
<gene>
    <name evidence="4" type="ORF">ACAOBT_LOCUS38202</name>
</gene>
<dbReference type="Gene3D" id="3.30.160.60">
    <property type="entry name" value="Classic Zinc Finger"/>
    <property type="match status" value="1"/>
</dbReference>
<dbReference type="InterPro" id="IPR013087">
    <property type="entry name" value="Znf_C2H2_type"/>
</dbReference>
<dbReference type="PROSITE" id="PS00028">
    <property type="entry name" value="ZINC_FINGER_C2H2_1"/>
    <property type="match status" value="1"/>
</dbReference>
<dbReference type="Proteomes" id="UP001152888">
    <property type="component" value="Unassembled WGS sequence"/>
</dbReference>
<dbReference type="InterPro" id="IPR036236">
    <property type="entry name" value="Znf_C2H2_sf"/>
</dbReference>